<dbReference type="Proteomes" id="UP001162029">
    <property type="component" value="Unassembled WGS sequence"/>
</dbReference>
<organism evidence="3 4">
    <name type="scientific">Peronospora destructor</name>
    <dbReference type="NCBI Taxonomy" id="86335"/>
    <lineage>
        <taxon>Eukaryota</taxon>
        <taxon>Sar</taxon>
        <taxon>Stramenopiles</taxon>
        <taxon>Oomycota</taxon>
        <taxon>Peronosporomycetes</taxon>
        <taxon>Peronosporales</taxon>
        <taxon>Peronosporaceae</taxon>
        <taxon>Peronospora</taxon>
    </lineage>
</organism>
<dbReference type="Gene3D" id="2.60.120.620">
    <property type="entry name" value="q2cbj1_9rhob like domain"/>
    <property type="match status" value="1"/>
</dbReference>
<accession>A0AAV0V780</accession>
<evidence type="ECO:0000313" key="4">
    <source>
        <dbReference type="Proteomes" id="UP001162029"/>
    </source>
</evidence>
<sequence>MGGPPPGVLRVSNHPSTVFEPNRFTTRFLNLNECPDGGDTVVPYSKERLVTAIEREGITECSDGLAVPPVKLAASVCKTIDPASLHGGCPPMKGVKFGANSFMWNVDAVEEDEKRLN</sequence>
<evidence type="ECO:0000256" key="1">
    <source>
        <dbReference type="ARBA" id="ARBA00022723"/>
    </source>
</evidence>
<dbReference type="PANTHER" id="PTHR10869">
    <property type="entry name" value="PROLYL 4-HYDROXYLASE ALPHA SUBUNIT"/>
    <property type="match status" value="1"/>
</dbReference>
<dbReference type="AlphaFoldDB" id="A0AAV0V780"/>
<dbReference type="EMBL" id="CANTFM010002232">
    <property type="protein sequence ID" value="CAI5744992.1"/>
    <property type="molecule type" value="Genomic_DNA"/>
</dbReference>
<reference evidence="3" key="1">
    <citation type="submission" date="2022-12" db="EMBL/GenBank/DDBJ databases">
        <authorList>
            <person name="Webb A."/>
        </authorList>
    </citation>
    <scope>NUCLEOTIDE SEQUENCE</scope>
    <source>
        <strain evidence="3">Pd1</strain>
    </source>
</reference>
<keyword evidence="4" id="KW-1185">Reference proteome</keyword>
<comment type="caution">
    <text evidence="3">The sequence shown here is derived from an EMBL/GenBank/DDBJ whole genome shotgun (WGS) entry which is preliminary data.</text>
</comment>
<gene>
    <name evidence="3" type="ORF">PDE001_LOCUS10111</name>
</gene>
<keyword evidence="1" id="KW-0479">Metal-binding</keyword>
<dbReference type="PANTHER" id="PTHR10869:SF226">
    <property type="entry name" value="PROLYL 4-HYDROXYLASE ALPHA SUBUNIT DOMAIN-CONTAINING PROTEIN"/>
    <property type="match status" value="1"/>
</dbReference>
<dbReference type="GO" id="GO:0004656">
    <property type="term" value="F:procollagen-proline 4-dioxygenase activity"/>
    <property type="evidence" value="ECO:0007669"/>
    <property type="project" value="TreeGrafter"/>
</dbReference>
<dbReference type="GO" id="GO:0005783">
    <property type="term" value="C:endoplasmic reticulum"/>
    <property type="evidence" value="ECO:0007669"/>
    <property type="project" value="TreeGrafter"/>
</dbReference>
<protein>
    <submittedName>
        <fullName evidence="3">Uncharacterized protein</fullName>
    </submittedName>
</protein>
<evidence type="ECO:0000256" key="2">
    <source>
        <dbReference type="ARBA" id="ARBA00023004"/>
    </source>
</evidence>
<dbReference type="InterPro" id="IPR045054">
    <property type="entry name" value="P4HA-like"/>
</dbReference>
<name>A0AAV0V780_9STRA</name>
<dbReference type="GO" id="GO:0046872">
    <property type="term" value="F:metal ion binding"/>
    <property type="evidence" value="ECO:0007669"/>
    <property type="project" value="UniProtKB-KW"/>
</dbReference>
<proteinExistence type="predicted"/>
<evidence type="ECO:0000313" key="3">
    <source>
        <dbReference type="EMBL" id="CAI5744992.1"/>
    </source>
</evidence>
<keyword evidence="2" id="KW-0408">Iron</keyword>